<dbReference type="EMBL" id="SKCS01000154">
    <property type="protein sequence ID" value="TNN15149.1"/>
    <property type="molecule type" value="Genomic_DNA"/>
</dbReference>
<reference evidence="3 4" key="1">
    <citation type="submission" date="2019-03" db="EMBL/GenBank/DDBJ databases">
        <title>An improved genome assembly of the fluke Schistosoma japonicum.</title>
        <authorList>
            <person name="Hu W."/>
            <person name="Luo F."/>
            <person name="Yin M."/>
            <person name="Mo X."/>
            <person name="Sun C."/>
            <person name="Wu Q."/>
            <person name="Zhu B."/>
            <person name="Xiang M."/>
            <person name="Wang J."/>
            <person name="Wang Y."/>
            <person name="Zhang T."/>
            <person name="Xu B."/>
            <person name="Zheng H."/>
            <person name="Feng Z."/>
        </authorList>
    </citation>
    <scope>NUCLEOTIDE SEQUENCE [LARGE SCALE GENOMIC DNA]</scope>
    <source>
        <strain evidence="3">HuSjv2</strain>
        <tissue evidence="3">Worms</tissue>
    </source>
</reference>
<keyword evidence="2" id="KW-1133">Transmembrane helix</keyword>
<feature type="region of interest" description="Disordered" evidence="1">
    <location>
        <begin position="598"/>
        <end position="634"/>
    </location>
</feature>
<name>A0A4Z2DFA6_SCHJA</name>
<organism evidence="3 4">
    <name type="scientific">Schistosoma japonicum</name>
    <name type="common">Blood fluke</name>
    <dbReference type="NCBI Taxonomy" id="6182"/>
    <lineage>
        <taxon>Eukaryota</taxon>
        <taxon>Metazoa</taxon>
        <taxon>Spiralia</taxon>
        <taxon>Lophotrochozoa</taxon>
        <taxon>Platyhelminthes</taxon>
        <taxon>Trematoda</taxon>
        <taxon>Digenea</taxon>
        <taxon>Strigeidida</taxon>
        <taxon>Schistosomatoidea</taxon>
        <taxon>Schistosomatidae</taxon>
        <taxon>Schistosoma</taxon>
    </lineage>
</organism>
<sequence>MLLKLKRNMSEKADDGYSLLSYLQILPGYSDNRRLKVKWDWSSTEVAQNLLQQAKILYYNDLDVDLLGQEIIHDYQIKEFDLTNLHPDTKYLICFRVTRKRFIDSTVSSSVLFMQNNDTITTPSIHQKKLLRNDHLQSTTLKQTNDSNHQMITYSTISSLNRSHRIRQSINMPRINDEYVAEMECQVTFTRFLHWTALICSLIGIIIALLLSITIFFIMKSRADKTKKYDRKMCLNQKGQLLLVGRRTVNGVGEDDEEEDNLSTCNKSHHFCHYTHHHHHHHHHHRFYQHHNPHHSQHQHYHSAHQHTQNHHIHYHCRDNSSSKKSSLKQEHYIQRYNQNKTNTLSSISPLSSLSTSICRKSSNKLETLSKDKSSRIVNVPSEVIEDNEIHISKKQLEDWENTLKNIEEVDNTVMMRTNDDICITSTKSIAACNTNHDINVINNPPIMDDVKIPESLETVRTDSLVFLSENIESVKVMENKRTVSFKDDTTTNTTNDSSSSIDTTHRIIQHTDVNSIQLDSTDSHNDEFSNFNKPISISITESSLMNDLKVIESDYNTFERIKYSKTSSSSCSNNKHYLQHTTTINNYSKIQSPLLKDFEQSSNSPPAYTFDNDTDKDFEKQKNIDDDDDNPDISDNLSYKQNTNTVSLQIPTTTSFIDKNSTVTMIGNKPLLIDISSTDNIDENGKHKISTDENWFRTPTSKSSNKLMKKYEQKSIFYTQLVETL</sequence>
<proteinExistence type="predicted"/>
<evidence type="ECO:0008006" key="5">
    <source>
        <dbReference type="Google" id="ProtNLM"/>
    </source>
</evidence>
<keyword evidence="2" id="KW-0812">Transmembrane</keyword>
<accession>A0A4Z2DFA6</accession>
<dbReference type="Proteomes" id="UP000311919">
    <property type="component" value="Unassembled WGS sequence"/>
</dbReference>
<protein>
    <recommendedName>
        <fullName evidence="5">Fibronectin type-III domain-containing protein</fullName>
    </recommendedName>
</protein>
<feature type="compositionally biased region" description="Basic and acidic residues" evidence="1">
    <location>
        <begin position="614"/>
        <end position="625"/>
    </location>
</feature>
<dbReference type="EMBL" id="SKCS01000154">
    <property type="protein sequence ID" value="TNN15148.1"/>
    <property type="molecule type" value="Genomic_DNA"/>
</dbReference>
<evidence type="ECO:0000313" key="3">
    <source>
        <dbReference type="EMBL" id="TNN15149.1"/>
    </source>
</evidence>
<feature type="transmembrane region" description="Helical" evidence="2">
    <location>
        <begin position="192"/>
        <end position="218"/>
    </location>
</feature>
<keyword evidence="4" id="KW-1185">Reference proteome</keyword>
<dbReference type="STRING" id="6182.A0A4Z2DFA6"/>
<dbReference type="AlphaFoldDB" id="A0A4Z2DFA6"/>
<comment type="caution">
    <text evidence="3">The sequence shown here is derived from an EMBL/GenBank/DDBJ whole genome shotgun (WGS) entry which is preliminary data.</text>
</comment>
<dbReference type="OrthoDB" id="6249413at2759"/>
<gene>
    <name evidence="3" type="ORF">EWB00_001566</name>
</gene>
<dbReference type="EMBL" id="SKCS01000154">
    <property type="protein sequence ID" value="TNN15150.1"/>
    <property type="molecule type" value="Genomic_DNA"/>
</dbReference>
<evidence type="ECO:0000256" key="2">
    <source>
        <dbReference type="SAM" id="Phobius"/>
    </source>
</evidence>
<evidence type="ECO:0000313" key="4">
    <source>
        <dbReference type="Proteomes" id="UP000311919"/>
    </source>
</evidence>
<evidence type="ECO:0000256" key="1">
    <source>
        <dbReference type="SAM" id="MobiDB-lite"/>
    </source>
</evidence>
<keyword evidence="2" id="KW-0472">Membrane</keyword>